<evidence type="ECO:0000259" key="11">
    <source>
        <dbReference type="PROSITE" id="PS50011"/>
    </source>
</evidence>
<gene>
    <name evidence="13" type="primary">Contig6270.g6709</name>
    <name evidence="13" type="ORF">STYLEM_19317</name>
</gene>
<dbReference type="InterPro" id="IPR006571">
    <property type="entry name" value="TLDc_dom"/>
</dbReference>
<keyword evidence="7 10" id="KW-0067">ATP-binding</keyword>
<evidence type="ECO:0000256" key="7">
    <source>
        <dbReference type="ARBA" id="ARBA00022840"/>
    </source>
</evidence>
<sequence length="582" mass="67115">MNGFGLKISNPDMKYRIEKLIGTGAFGQVYHASPLNEKQELIENMKVAFKQQDIHVFNSSATDLEKEDFMMRLLRLLREIATFQLKHPNIVEILDAFPTLENKFVIVSEFAEEGNLEMYVKKRLNQEKRKLSVSEISFIMLQLLEGLDYTHTCKFTHRDISPDNILVFDGLIVKICDFGIASYGTKTKLNAGKDDYKAPEICLNQAYDNKVDIWSLGVVLHYLMTGSDKLSGDRKVNTVLSNIQSLQLIQKIDLEEQYSEFQQIFNEMTSFQAEKRPTIQDLKEDFLQLIGFNNEYLAYQNYVMDYYFKQANSSFQSSMKQLQKYAEFHFRNVELKDSKAMQDNINGLLNDFDQYIETMQSFLTRKKEVKLDKNVANFRIVPSREEAKAVPLTTEEIPQKLEEYRRLVDQHINQSGDVNELVFRLNGQCQLLYKASSDTFKGNAFHQKCDNKGPTVAFILSEYGQIFGGYTSIPWKSPEGLYQQNSDGDAFIFQLTKRAKYTQSQNTGFAVGHQKNQILQFGMTDIFIKDNCDERRSSSANIGSTYQLPNGIQYGTQQCEQYLAGSKNFKVLEIEVYQVSRD</sequence>
<feature type="domain" description="Protein kinase" evidence="11">
    <location>
        <begin position="15"/>
        <end position="287"/>
    </location>
</feature>
<dbReference type="GO" id="GO:0005524">
    <property type="term" value="F:ATP binding"/>
    <property type="evidence" value="ECO:0007669"/>
    <property type="project" value="UniProtKB-UniRule"/>
</dbReference>
<dbReference type="OMA" id="WIIEELE"/>
<dbReference type="PROSITE" id="PS00107">
    <property type="entry name" value="PROTEIN_KINASE_ATP"/>
    <property type="match status" value="1"/>
</dbReference>
<dbReference type="PROSITE" id="PS50011">
    <property type="entry name" value="PROTEIN_KINASE_DOM"/>
    <property type="match status" value="1"/>
</dbReference>
<organism evidence="13 14">
    <name type="scientific">Stylonychia lemnae</name>
    <name type="common">Ciliate</name>
    <dbReference type="NCBI Taxonomy" id="5949"/>
    <lineage>
        <taxon>Eukaryota</taxon>
        <taxon>Sar</taxon>
        <taxon>Alveolata</taxon>
        <taxon>Ciliophora</taxon>
        <taxon>Intramacronucleata</taxon>
        <taxon>Spirotrichea</taxon>
        <taxon>Stichotrichia</taxon>
        <taxon>Sporadotrichida</taxon>
        <taxon>Oxytrichidae</taxon>
        <taxon>Stylonychinae</taxon>
        <taxon>Stylonychia</taxon>
    </lineage>
</organism>
<dbReference type="AlphaFoldDB" id="A0A078B7I0"/>
<dbReference type="Pfam" id="PF07534">
    <property type="entry name" value="TLD"/>
    <property type="match status" value="1"/>
</dbReference>
<dbReference type="InterPro" id="IPR008266">
    <property type="entry name" value="Tyr_kinase_AS"/>
</dbReference>
<dbReference type="EC" id="2.7.11.1" evidence="2"/>
<evidence type="ECO:0000256" key="6">
    <source>
        <dbReference type="ARBA" id="ARBA00022777"/>
    </source>
</evidence>
<evidence type="ECO:0000256" key="10">
    <source>
        <dbReference type="PROSITE-ProRule" id="PRU10141"/>
    </source>
</evidence>
<evidence type="ECO:0000256" key="4">
    <source>
        <dbReference type="ARBA" id="ARBA00022679"/>
    </source>
</evidence>
<dbReference type="SMART" id="SM00584">
    <property type="entry name" value="TLDc"/>
    <property type="match status" value="1"/>
</dbReference>
<dbReference type="GO" id="GO:0004674">
    <property type="term" value="F:protein serine/threonine kinase activity"/>
    <property type="evidence" value="ECO:0007669"/>
    <property type="project" value="UniProtKB-KW"/>
</dbReference>
<dbReference type="Proteomes" id="UP000039865">
    <property type="component" value="Unassembled WGS sequence"/>
</dbReference>
<dbReference type="InterPro" id="IPR050660">
    <property type="entry name" value="NEK_Ser/Thr_kinase"/>
</dbReference>
<evidence type="ECO:0000256" key="3">
    <source>
        <dbReference type="ARBA" id="ARBA00022527"/>
    </source>
</evidence>
<dbReference type="CDD" id="cd14014">
    <property type="entry name" value="STKc_PknB_like"/>
    <property type="match status" value="1"/>
</dbReference>
<evidence type="ECO:0000313" key="13">
    <source>
        <dbReference type="EMBL" id="CDW90176.1"/>
    </source>
</evidence>
<keyword evidence="14" id="KW-1185">Reference proteome</keyword>
<dbReference type="EMBL" id="CCKQ01018228">
    <property type="protein sequence ID" value="CDW90176.1"/>
    <property type="molecule type" value="Genomic_DNA"/>
</dbReference>
<dbReference type="InterPro" id="IPR011009">
    <property type="entry name" value="Kinase-like_dom_sf"/>
</dbReference>
<dbReference type="PROSITE" id="PS51886">
    <property type="entry name" value="TLDC"/>
    <property type="match status" value="1"/>
</dbReference>
<comment type="catalytic activity">
    <reaction evidence="8">
        <text>L-threonyl-[protein] + ATP = O-phospho-L-threonyl-[protein] + ADP + H(+)</text>
        <dbReference type="Rhea" id="RHEA:46608"/>
        <dbReference type="Rhea" id="RHEA-COMP:11060"/>
        <dbReference type="Rhea" id="RHEA-COMP:11605"/>
        <dbReference type="ChEBI" id="CHEBI:15378"/>
        <dbReference type="ChEBI" id="CHEBI:30013"/>
        <dbReference type="ChEBI" id="CHEBI:30616"/>
        <dbReference type="ChEBI" id="CHEBI:61977"/>
        <dbReference type="ChEBI" id="CHEBI:456216"/>
        <dbReference type="EC" id="2.7.11.1"/>
    </reaction>
</comment>
<keyword evidence="4" id="KW-0808">Transferase</keyword>
<comment type="catalytic activity">
    <reaction evidence="9">
        <text>L-seryl-[protein] + ATP = O-phospho-L-seryl-[protein] + ADP + H(+)</text>
        <dbReference type="Rhea" id="RHEA:17989"/>
        <dbReference type="Rhea" id="RHEA-COMP:9863"/>
        <dbReference type="Rhea" id="RHEA-COMP:11604"/>
        <dbReference type="ChEBI" id="CHEBI:15378"/>
        <dbReference type="ChEBI" id="CHEBI:29999"/>
        <dbReference type="ChEBI" id="CHEBI:30616"/>
        <dbReference type="ChEBI" id="CHEBI:83421"/>
        <dbReference type="ChEBI" id="CHEBI:456216"/>
        <dbReference type="EC" id="2.7.11.1"/>
    </reaction>
</comment>
<dbReference type="SUPFAM" id="SSF56112">
    <property type="entry name" value="Protein kinase-like (PK-like)"/>
    <property type="match status" value="1"/>
</dbReference>
<dbReference type="PANTHER" id="PTHR43671">
    <property type="entry name" value="SERINE/THREONINE-PROTEIN KINASE NEK"/>
    <property type="match status" value="1"/>
</dbReference>
<evidence type="ECO:0000256" key="9">
    <source>
        <dbReference type="ARBA" id="ARBA00048679"/>
    </source>
</evidence>
<dbReference type="Pfam" id="PF00069">
    <property type="entry name" value="Pkinase"/>
    <property type="match status" value="1"/>
</dbReference>
<evidence type="ECO:0000256" key="5">
    <source>
        <dbReference type="ARBA" id="ARBA00022741"/>
    </source>
</evidence>
<feature type="domain" description="TLDc" evidence="12">
    <location>
        <begin position="406"/>
        <end position="580"/>
    </location>
</feature>
<name>A0A078B7I0_STYLE</name>
<dbReference type="InParanoid" id="A0A078B7I0"/>
<evidence type="ECO:0000256" key="1">
    <source>
        <dbReference type="ARBA" id="ARBA00010886"/>
    </source>
</evidence>
<dbReference type="PROSITE" id="PS00109">
    <property type="entry name" value="PROTEIN_KINASE_TYR"/>
    <property type="match status" value="1"/>
</dbReference>
<proteinExistence type="inferred from homology"/>
<evidence type="ECO:0000256" key="2">
    <source>
        <dbReference type="ARBA" id="ARBA00012513"/>
    </source>
</evidence>
<dbReference type="InterPro" id="IPR017441">
    <property type="entry name" value="Protein_kinase_ATP_BS"/>
</dbReference>
<comment type="similarity">
    <text evidence="1">Belongs to the protein kinase superfamily. NEK Ser/Thr protein kinase family. NIMA subfamily.</text>
</comment>
<dbReference type="OrthoDB" id="4062651at2759"/>
<dbReference type="InterPro" id="IPR000719">
    <property type="entry name" value="Prot_kinase_dom"/>
</dbReference>
<dbReference type="Gene3D" id="1.10.510.10">
    <property type="entry name" value="Transferase(Phosphotransferase) domain 1"/>
    <property type="match status" value="1"/>
</dbReference>
<keyword evidence="6" id="KW-0418">Kinase</keyword>
<keyword evidence="5 10" id="KW-0547">Nucleotide-binding</keyword>
<protein>
    <recommendedName>
        <fullName evidence="2">non-specific serine/threonine protein kinase</fullName>
        <ecNumber evidence="2">2.7.11.1</ecNumber>
    </recommendedName>
</protein>
<evidence type="ECO:0000256" key="8">
    <source>
        <dbReference type="ARBA" id="ARBA00047899"/>
    </source>
</evidence>
<reference evidence="13 14" key="1">
    <citation type="submission" date="2014-06" db="EMBL/GenBank/DDBJ databases">
        <authorList>
            <person name="Swart Estienne"/>
        </authorList>
    </citation>
    <scope>NUCLEOTIDE SEQUENCE [LARGE SCALE GENOMIC DNA]</scope>
    <source>
        <strain evidence="13 14">130c</strain>
    </source>
</reference>
<evidence type="ECO:0000313" key="14">
    <source>
        <dbReference type="Proteomes" id="UP000039865"/>
    </source>
</evidence>
<evidence type="ECO:0000259" key="12">
    <source>
        <dbReference type="PROSITE" id="PS51886"/>
    </source>
</evidence>
<feature type="binding site" evidence="10">
    <location>
        <position position="50"/>
    </location>
    <ligand>
        <name>ATP</name>
        <dbReference type="ChEBI" id="CHEBI:30616"/>
    </ligand>
</feature>
<dbReference type="PANTHER" id="PTHR43671:SF98">
    <property type="entry name" value="SERINE_THREONINE-PROTEIN KINASE NEK11"/>
    <property type="match status" value="1"/>
</dbReference>
<keyword evidence="3" id="KW-0723">Serine/threonine-protein kinase</keyword>
<accession>A0A078B7I0</accession>